<gene>
    <name evidence="2" type="ORF">SAMN05216259_11935</name>
</gene>
<evidence type="ECO:0000313" key="2">
    <source>
        <dbReference type="EMBL" id="SDP18313.1"/>
    </source>
</evidence>
<feature type="chain" id="PRO_5011627168" evidence="1">
    <location>
        <begin position="29"/>
        <end position="141"/>
    </location>
</feature>
<dbReference type="OrthoDB" id="4245218at2"/>
<sequence>MRKFVRLVAGAGAAAVLGLAFTASPASAADSYHLSCDTTGATGDLTVQWTNGATSEPVVFSVSDTLSDGHAVEIRVIGRNQVGTPLSWPWHKVTSGYATGQEWSSTATYSGGIYDIGLEVARYSGTGTIMNDCTSSLKDGI</sequence>
<keyword evidence="1" id="KW-0732">Signal</keyword>
<dbReference type="AlphaFoldDB" id="A0A1H0QLR5"/>
<protein>
    <submittedName>
        <fullName evidence="2">Uncharacterized protein</fullName>
    </submittedName>
</protein>
<dbReference type="RefSeq" id="WP_143031791.1">
    <property type="nucleotide sequence ID" value="NZ_FNIE01000019.1"/>
</dbReference>
<dbReference type="EMBL" id="FNIE01000019">
    <property type="protein sequence ID" value="SDP18313.1"/>
    <property type="molecule type" value="Genomic_DNA"/>
</dbReference>
<keyword evidence="3" id="KW-1185">Reference proteome</keyword>
<evidence type="ECO:0000313" key="3">
    <source>
        <dbReference type="Proteomes" id="UP000199341"/>
    </source>
</evidence>
<accession>A0A1H0QLR5</accession>
<organism evidence="2 3">
    <name type="scientific">Actinacidiphila guanduensis</name>
    <dbReference type="NCBI Taxonomy" id="310781"/>
    <lineage>
        <taxon>Bacteria</taxon>
        <taxon>Bacillati</taxon>
        <taxon>Actinomycetota</taxon>
        <taxon>Actinomycetes</taxon>
        <taxon>Kitasatosporales</taxon>
        <taxon>Streptomycetaceae</taxon>
        <taxon>Actinacidiphila</taxon>
    </lineage>
</organism>
<feature type="signal peptide" evidence="1">
    <location>
        <begin position="1"/>
        <end position="28"/>
    </location>
</feature>
<evidence type="ECO:0000256" key="1">
    <source>
        <dbReference type="SAM" id="SignalP"/>
    </source>
</evidence>
<reference evidence="2 3" key="1">
    <citation type="submission" date="2016-10" db="EMBL/GenBank/DDBJ databases">
        <authorList>
            <person name="de Groot N.N."/>
        </authorList>
    </citation>
    <scope>NUCLEOTIDE SEQUENCE [LARGE SCALE GENOMIC DNA]</scope>
    <source>
        <strain evidence="2 3">CGMCC 4.2022</strain>
    </source>
</reference>
<name>A0A1H0QLR5_9ACTN</name>
<dbReference type="Proteomes" id="UP000199341">
    <property type="component" value="Unassembled WGS sequence"/>
</dbReference>
<proteinExistence type="predicted"/>